<keyword evidence="2" id="KW-1185">Reference proteome</keyword>
<proteinExistence type="predicted"/>
<organism evidence="1 2">
    <name type="scientific">Sphingomonas paucimobilis NBRC 13935</name>
    <dbReference type="NCBI Taxonomy" id="1219050"/>
    <lineage>
        <taxon>Bacteria</taxon>
        <taxon>Pseudomonadati</taxon>
        <taxon>Pseudomonadota</taxon>
        <taxon>Alphaproteobacteria</taxon>
        <taxon>Sphingomonadales</taxon>
        <taxon>Sphingomonadaceae</taxon>
        <taxon>Sphingomonas</taxon>
    </lineage>
</organism>
<evidence type="ECO:0000313" key="2">
    <source>
        <dbReference type="Proteomes" id="UP000032025"/>
    </source>
</evidence>
<dbReference type="RefSeq" id="WP_007404873.1">
    <property type="nucleotide sequence ID" value="NZ_BBJS01000030.1"/>
</dbReference>
<dbReference type="EMBL" id="BBJS01000030">
    <property type="protein sequence ID" value="GAN13976.1"/>
    <property type="molecule type" value="Genomic_DNA"/>
</dbReference>
<protein>
    <submittedName>
        <fullName evidence="1">DNA, contig: SP630</fullName>
    </submittedName>
</protein>
<reference evidence="1 2" key="1">
    <citation type="submission" date="2014-08" db="EMBL/GenBank/DDBJ databases">
        <title>Whole genome shotgun sequence of Sphingomonas paucimobilis NBRC 13935.</title>
        <authorList>
            <person name="Hosoyama A."/>
            <person name="Hashimoto M."/>
            <person name="Hosoyama Y."/>
            <person name="Noguchi M."/>
            <person name="Uohara A."/>
            <person name="Ohji S."/>
            <person name="Katano-Makiyama Y."/>
            <person name="Ichikawa N."/>
            <person name="Kimura A."/>
            <person name="Yamazoe A."/>
            <person name="Fujita N."/>
        </authorList>
    </citation>
    <scope>NUCLEOTIDE SEQUENCE [LARGE SCALE GENOMIC DNA]</scope>
    <source>
        <strain evidence="1 2">NBRC 13935</strain>
    </source>
</reference>
<gene>
    <name evidence="1" type="ORF">SP6_30_01170</name>
</gene>
<accession>A0A0C9MTC6</accession>
<evidence type="ECO:0000313" key="1">
    <source>
        <dbReference type="EMBL" id="GAN13976.1"/>
    </source>
</evidence>
<dbReference type="GeneID" id="78528857"/>
<sequence>MTGGHAFLSTLGEILDEARNGGLPILVNDEDRERETILLTNSRHPLIGLEGYGLRVAIERAI</sequence>
<dbReference type="AlphaFoldDB" id="A0A0C9MTC6"/>
<comment type="caution">
    <text evidence="1">The sequence shown here is derived from an EMBL/GenBank/DDBJ whole genome shotgun (WGS) entry which is preliminary data.</text>
</comment>
<name>A0A0C9MTC6_SPHPI</name>
<dbReference type="Proteomes" id="UP000032025">
    <property type="component" value="Unassembled WGS sequence"/>
</dbReference>